<organism evidence="1 2">
    <name type="scientific">Spongisporangium articulatum</name>
    <dbReference type="NCBI Taxonomy" id="3362603"/>
    <lineage>
        <taxon>Bacteria</taxon>
        <taxon>Bacillati</taxon>
        <taxon>Actinomycetota</taxon>
        <taxon>Actinomycetes</taxon>
        <taxon>Kineosporiales</taxon>
        <taxon>Kineosporiaceae</taxon>
        <taxon>Spongisporangium</taxon>
    </lineage>
</organism>
<sequence length="134" mass="13826">MTAWTQPPARPVILDDTALLALGAGHQLLSGVVARAHLDVGHVVYAPAMCVFAATSSRPALGDHIGGLVAIRIMDLGLADALGAAAAVAAGVPWERAHALTAARPSAQWPEGLTVLSHDPVPYRRFGLEVVDIG</sequence>
<name>A0ABW8AGZ7_9ACTN</name>
<evidence type="ECO:0000313" key="1">
    <source>
        <dbReference type="EMBL" id="MFI7585629.1"/>
    </source>
</evidence>
<reference evidence="1 2" key="1">
    <citation type="submission" date="2024-10" db="EMBL/GenBank/DDBJ databases">
        <title>The Natural Products Discovery Center: Release of the First 8490 Sequenced Strains for Exploring Actinobacteria Biosynthetic Diversity.</title>
        <authorList>
            <person name="Kalkreuter E."/>
            <person name="Kautsar S.A."/>
            <person name="Yang D."/>
            <person name="Bader C.D."/>
            <person name="Teijaro C.N."/>
            <person name="Fluegel L."/>
            <person name="Davis C.M."/>
            <person name="Simpson J.R."/>
            <person name="Lauterbach L."/>
            <person name="Steele A.D."/>
            <person name="Gui C."/>
            <person name="Meng S."/>
            <person name="Li G."/>
            <person name="Viehrig K."/>
            <person name="Ye F."/>
            <person name="Su P."/>
            <person name="Kiefer A.F."/>
            <person name="Nichols A."/>
            <person name="Cepeda A.J."/>
            <person name="Yan W."/>
            <person name="Fan B."/>
            <person name="Jiang Y."/>
            <person name="Adhikari A."/>
            <person name="Zheng C.-J."/>
            <person name="Schuster L."/>
            <person name="Cowan T.M."/>
            <person name="Smanski M.J."/>
            <person name="Chevrette M.G."/>
            <person name="De Carvalho L.P.S."/>
            <person name="Shen B."/>
        </authorList>
    </citation>
    <scope>NUCLEOTIDE SEQUENCE [LARGE SCALE GENOMIC DNA]</scope>
    <source>
        <strain evidence="1 2">NPDC049639</strain>
    </source>
</reference>
<accession>A0ABW8AGZ7</accession>
<evidence type="ECO:0008006" key="3">
    <source>
        <dbReference type="Google" id="ProtNLM"/>
    </source>
</evidence>
<protein>
    <recommendedName>
        <fullName evidence="3">DUF3168 domain-containing protein</fullName>
    </recommendedName>
</protein>
<dbReference type="EMBL" id="JBITLV010000001">
    <property type="protein sequence ID" value="MFI7585629.1"/>
    <property type="molecule type" value="Genomic_DNA"/>
</dbReference>
<dbReference type="Proteomes" id="UP001612915">
    <property type="component" value="Unassembled WGS sequence"/>
</dbReference>
<gene>
    <name evidence="1" type="ORF">ACIB24_00975</name>
</gene>
<proteinExistence type="predicted"/>
<dbReference type="RefSeq" id="WP_398273839.1">
    <property type="nucleotide sequence ID" value="NZ_JBITLV010000001.1"/>
</dbReference>
<comment type="caution">
    <text evidence="1">The sequence shown here is derived from an EMBL/GenBank/DDBJ whole genome shotgun (WGS) entry which is preliminary data.</text>
</comment>
<keyword evidence="2" id="KW-1185">Reference proteome</keyword>
<evidence type="ECO:0000313" key="2">
    <source>
        <dbReference type="Proteomes" id="UP001612915"/>
    </source>
</evidence>